<gene>
    <name evidence="4" type="ORF">B9Q08_03760</name>
</gene>
<dbReference type="PANTHER" id="PTHR42760">
    <property type="entry name" value="SHORT-CHAIN DEHYDROGENASES/REDUCTASES FAMILY MEMBER"/>
    <property type="match status" value="1"/>
</dbReference>
<evidence type="ECO:0000313" key="5">
    <source>
        <dbReference type="Proteomes" id="UP000240490"/>
    </source>
</evidence>
<proteinExistence type="inferred from homology"/>
<evidence type="ECO:0000313" key="4">
    <source>
        <dbReference type="EMBL" id="PSN90920.1"/>
    </source>
</evidence>
<dbReference type="PROSITE" id="PS00061">
    <property type="entry name" value="ADH_SHORT"/>
    <property type="match status" value="1"/>
</dbReference>
<dbReference type="SUPFAM" id="SSF51735">
    <property type="entry name" value="NAD(P)-binding Rossmann-fold domains"/>
    <property type="match status" value="1"/>
</dbReference>
<dbReference type="CDD" id="cd05233">
    <property type="entry name" value="SDR_c"/>
    <property type="match status" value="1"/>
</dbReference>
<protein>
    <submittedName>
        <fullName evidence="4">3-oxoacyl-ACP reductase</fullName>
    </submittedName>
</protein>
<comment type="similarity">
    <text evidence="1">Belongs to the short-chain dehydrogenases/reductases (SDR) family.</text>
</comment>
<dbReference type="AlphaFoldDB" id="A0A2R6AX08"/>
<dbReference type="Pfam" id="PF13561">
    <property type="entry name" value="adh_short_C2"/>
    <property type="match status" value="1"/>
</dbReference>
<dbReference type="Gene3D" id="3.40.50.720">
    <property type="entry name" value="NAD(P)-binding Rossmann-like Domain"/>
    <property type="match status" value="1"/>
</dbReference>
<dbReference type="InterPro" id="IPR036291">
    <property type="entry name" value="NAD(P)-bd_dom_sf"/>
</dbReference>
<accession>A0A2R6AX08</accession>
<dbReference type="PRINTS" id="PR00080">
    <property type="entry name" value="SDRFAMILY"/>
</dbReference>
<dbReference type="InterPro" id="IPR020904">
    <property type="entry name" value="Sc_DH/Rdtase_CS"/>
</dbReference>
<evidence type="ECO:0000256" key="1">
    <source>
        <dbReference type="ARBA" id="ARBA00006484"/>
    </source>
</evidence>
<feature type="region of interest" description="Disordered" evidence="3">
    <location>
        <begin position="1"/>
        <end position="23"/>
    </location>
</feature>
<dbReference type="PRINTS" id="PR00081">
    <property type="entry name" value="GDHRDH"/>
</dbReference>
<comment type="caution">
    <text evidence="4">The sequence shown here is derived from an EMBL/GenBank/DDBJ whole genome shotgun (WGS) entry which is preliminary data.</text>
</comment>
<dbReference type="GO" id="GO:0016616">
    <property type="term" value="F:oxidoreductase activity, acting on the CH-OH group of donors, NAD or NADP as acceptor"/>
    <property type="evidence" value="ECO:0007669"/>
    <property type="project" value="TreeGrafter"/>
</dbReference>
<dbReference type="GO" id="GO:0006633">
    <property type="term" value="P:fatty acid biosynthetic process"/>
    <property type="evidence" value="ECO:0007669"/>
    <property type="project" value="TreeGrafter"/>
</dbReference>
<keyword evidence="2" id="KW-0560">Oxidoreductase</keyword>
<evidence type="ECO:0000256" key="3">
    <source>
        <dbReference type="SAM" id="MobiDB-lite"/>
    </source>
</evidence>
<dbReference type="InterPro" id="IPR002347">
    <property type="entry name" value="SDR_fam"/>
</dbReference>
<dbReference type="EMBL" id="NEXJ01000064">
    <property type="protein sequence ID" value="PSN90920.1"/>
    <property type="molecule type" value="Genomic_DNA"/>
</dbReference>
<organism evidence="4 5">
    <name type="scientific">Candidatus Marsarchaeota G2 archaeon ECH_B_SAG-M15</name>
    <dbReference type="NCBI Taxonomy" id="1978162"/>
    <lineage>
        <taxon>Archaea</taxon>
        <taxon>Candidatus Marsarchaeota</taxon>
        <taxon>Candidatus Marsarchaeota group 2</taxon>
    </lineage>
</organism>
<evidence type="ECO:0000256" key="2">
    <source>
        <dbReference type="ARBA" id="ARBA00023002"/>
    </source>
</evidence>
<reference evidence="4 5" key="1">
    <citation type="submission" date="2017-04" db="EMBL/GenBank/DDBJ databases">
        <title>Novel microbial lineages endemic to geothermal iron-oxide mats fill important gaps in the evolutionary history of Archaea.</title>
        <authorList>
            <person name="Jay Z.J."/>
            <person name="Beam J.P."/>
            <person name="Dlakic M."/>
            <person name="Rusch D.B."/>
            <person name="Kozubal M.A."/>
            <person name="Inskeep W.P."/>
        </authorList>
    </citation>
    <scope>NUCLEOTIDE SEQUENCE [LARGE SCALE GENOMIC DNA]</scope>
    <source>
        <strain evidence="4">ECH_B_SAG-M15</strain>
    </source>
</reference>
<name>A0A2R6AX08_9ARCH</name>
<dbReference type="PANTHER" id="PTHR42760:SF133">
    <property type="entry name" value="3-OXOACYL-[ACYL-CARRIER-PROTEIN] REDUCTASE"/>
    <property type="match status" value="1"/>
</dbReference>
<dbReference type="Proteomes" id="UP000240490">
    <property type="component" value="Unassembled WGS sequence"/>
</dbReference>
<dbReference type="FunFam" id="3.40.50.720:FF:000084">
    <property type="entry name" value="Short-chain dehydrogenase reductase"/>
    <property type="match status" value="1"/>
</dbReference>
<dbReference type="GO" id="GO:0048038">
    <property type="term" value="F:quinone binding"/>
    <property type="evidence" value="ECO:0007669"/>
    <property type="project" value="TreeGrafter"/>
</dbReference>
<sequence>MSWGKAPGGVQVESEIDWKRKPTPPGKRFHGQYALVTGSSRGFGRQIALGLAEEGANVVIHYAKSRDLAEEVVREVKGKGVDSFSVQADIRDYEQVKRMVSEVWSRTGRIDVLINNAGETAATQMSWRELNVETVNETLDLDVKGTLYVTHEVGRRMLDELRSGVIVNVASNVIVTGSPRSPIYAVSKYGVIGITKSYALALAPYVRVNAVAPGYMDTPSLRARKDWTPERRKWIVDHTPLKAIGKPENIVPVVLFLASQDSIHMTGNTVICDGGFSMIAA</sequence>